<keyword evidence="7" id="KW-0819">tRNA processing</keyword>
<evidence type="ECO:0000313" key="17">
    <source>
        <dbReference type="EMBL" id="KKP92767.1"/>
    </source>
</evidence>
<keyword evidence="14" id="KW-0676">Redox-active center</keyword>
<evidence type="ECO:0000256" key="11">
    <source>
        <dbReference type="ARBA" id="ARBA00023004"/>
    </source>
</evidence>
<comment type="caution">
    <text evidence="17">The sequence shown here is derived from an EMBL/GenBank/DDBJ whole genome shotgun (WGS) entry which is preliminary data.</text>
</comment>
<evidence type="ECO:0000313" key="18">
    <source>
        <dbReference type="Proteomes" id="UP000034140"/>
    </source>
</evidence>
<comment type="catalytic activity">
    <reaction evidence="16">
        <text>epoxyqueuosine(34) in tRNA + AH2 = queuosine(34) in tRNA + A + H2O</text>
        <dbReference type="Rhea" id="RHEA:32159"/>
        <dbReference type="Rhea" id="RHEA-COMP:18571"/>
        <dbReference type="Rhea" id="RHEA-COMP:18582"/>
        <dbReference type="ChEBI" id="CHEBI:13193"/>
        <dbReference type="ChEBI" id="CHEBI:15377"/>
        <dbReference type="ChEBI" id="CHEBI:17499"/>
        <dbReference type="ChEBI" id="CHEBI:194431"/>
        <dbReference type="ChEBI" id="CHEBI:194443"/>
        <dbReference type="EC" id="1.17.99.6"/>
    </reaction>
</comment>
<evidence type="ECO:0000256" key="6">
    <source>
        <dbReference type="ARBA" id="ARBA00022485"/>
    </source>
</evidence>
<dbReference type="GO" id="GO:0052693">
    <property type="term" value="F:epoxyqueuosine reductase activity"/>
    <property type="evidence" value="ECO:0007669"/>
    <property type="project" value="UniProtKB-EC"/>
</dbReference>
<keyword evidence="8" id="KW-0479">Metal-binding</keyword>
<dbReference type="Pfam" id="PF02677">
    <property type="entry name" value="QueH"/>
    <property type="match status" value="1"/>
</dbReference>
<dbReference type="GO" id="GO:0008616">
    <property type="term" value="P:tRNA queuosine(34) biosynthetic process"/>
    <property type="evidence" value="ECO:0007669"/>
    <property type="project" value="UniProtKB-UniPathway"/>
</dbReference>
<dbReference type="GO" id="GO:0051539">
    <property type="term" value="F:4 iron, 4 sulfur cluster binding"/>
    <property type="evidence" value="ECO:0007669"/>
    <property type="project" value="UniProtKB-KW"/>
</dbReference>
<comment type="similarity">
    <text evidence="3">Belongs to the QueH family.</text>
</comment>
<evidence type="ECO:0000256" key="4">
    <source>
        <dbReference type="ARBA" id="ARBA00012622"/>
    </source>
</evidence>
<evidence type="ECO:0000256" key="10">
    <source>
        <dbReference type="ARBA" id="ARBA00023002"/>
    </source>
</evidence>
<reference evidence="17 18" key="1">
    <citation type="journal article" date="2015" name="Nature">
        <title>rRNA introns, odd ribosomes, and small enigmatic genomes across a large radiation of phyla.</title>
        <authorList>
            <person name="Brown C.T."/>
            <person name="Hug L.A."/>
            <person name="Thomas B.C."/>
            <person name="Sharon I."/>
            <person name="Castelle C.J."/>
            <person name="Singh A."/>
            <person name="Wilkins M.J."/>
            <person name="Williams K.H."/>
            <person name="Banfield J.F."/>
        </authorList>
    </citation>
    <scope>NUCLEOTIDE SEQUENCE [LARGE SCALE GENOMIC DNA]</scope>
</reference>
<keyword evidence="11" id="KW-0408">Iron</keyword>
<proteinExistence type="inferred from homology"/>
<dbReference type="GO" id="GO:0046872">
    <property type="term" value="F:metal ion binding"/>
    <property type="evidence" value="ECO:0007669"/>
    <property type="project" value="UniProtKB-KW"/>
</dbReference>
<comment type="function">
    <text evidence="1">Catalyzes the conversion of epoxyqueuosine (oQ) to queuosine (Q), which is a hypermodified base found in the wobble positions of tRNA(Asp), tRNA(Asn), tRNA(His) and tRNA(Tyr).</text>
</comment>
<dbReference type="AlphaFoldDB" id="A0A0G0GMB7"/>
<evidence type="ECO:0000256" key="5">
    <source>
        <dbReference type="ARBA" id="ARBA00016895"/>
    </source>
</evidence>
<keyword evidence="6" id="KW-0004">4Fe-4S</keyword>
<evidence type="ECO:0000256" key="8">
    <source>
        <dbReference type="ARBA" id="ARBA00022723"/>
    </source>
</evidence>
<protein>
    <recommendedName>
        <fullName evidence="5">Epoxyqueuosine reductase QueH</fullName>
        <ecNumber evidence="4">1.17.99.6</ecNumber>
    </recommendedName>
    <alternativeName>
        <fullName evidence="15">Queuosine biosynthesis protein QueH</fullName>
    </alternativeName>
</protein>
<name>A0A0G0GMB7_9BACT</name>
<evidence type="ECO:0000256" key="2">
    <source>
        <dbReference type="ARBA" id="ARBA00004691"/>
    </source>
</evidence>
<dbReference type="EC" id="1.17.99.6" evidence="4"/>
<evidence type="ECO:0000256" key="7">
    <source>
        <dbReference type="ARBA" id="ARBA00022694"/>
    </source>
</evidence>
<dbReference type="PANTHER" id="PTHR36701">
    <property type="entry name" value="EPOXYQUEUOSINE REDUCTASE QUEH"/>
    <property type="match status" value="1"/>
</dbReference>
<dbReference type="UniPathway" id="UPA00392"/>
<evidence type="ECO:0000256" key="1">
    <source>
        <dbReference type="ARBA" id="ARBA00002268"/>
    </source>
</evidence>
<evidence type="ECO:0000256" key="14">
    <source>
        <dbReference type="ARBA" id="ARBA00023284"/>
    </source>
</evidence>
<evidence type="ECO:0000256" key="13">
    <source>
        <dbReference type="ARBA" id="ARBA00023157"/>
    </source>
</evidence>
<evidence type="ECO:0000256" key="16">
    <source>
        <dbReference type="ARBA" id="ARBA00047415"/>
    </source>
</evidence>
<evidence type="ECO:0000256" key="9">
    <source>
        <dbReference type="ARBA" id="ARBA00022785"/>
    </source>
</evidence>
<keyword evidence="12" id="KW-0411">Iron-sulfur</keyword>
<dbReference type="EMBL" id="LBRE01000005">
    <property type="protein sequence ID" value="KKP92767.1"/>
    <property type="molecule type" value="Genomic_DNA"/>
</dbReference>
<dbReference type="InterPro" id="IPR003828">
    <property type="entry name" value="QueH"/>
</dbReference>
<dbReference type="PANTHER" id="PTHR36701:SF1">
    <property type="entry name" value="EPOXYQUEUOSINE REDUCTASE QUEH"/>
    <property type="match status" value="1"/>
</dbReference>
<accession>A0A0G0GMB7</accession>
<keyword evidence="10" id="KW-0560">Oxidoreductase</keyword>
<evidence type="ECO:0000256" key="12">
    <source>
        <dbReference type="ARBA" id="ARBA00023014"/>
    </source>
</evidence>
<organism evidence="17 18">
    <name type="scientific">candidate division WS6 bacterium GW2011_GWC1_36_11</name>
    <dbReference type="NCBI Taxonomy" id="1619090"/>
    <lineage>
        <taxon>Bacteria</taxon>
        <taxon>Candidatus Dojkabacteria</taxon>
    </lineage>
</organism>
<keyword evidence="9" id="KW-0671">Queuosine biosynthesis</keyword>
<sequence length="185" mass="21819">MIDKILIHTCCADCLIHLIDALEEEKQIDNSTKISLYFYNPNIHPKTEYMERLHAVKLVINEKYADRDIKLVVPDYKPQEYFESIVGKEKRCIGCWELRLTKTFEYAKEKGLKYVSSTLLGSHYQDKEAIEKIAKELEDNDTKLVYPLKEHDHSINRGFYKQNFCGCCYSLNEKLYDKYVKKSQS</sequence>
<comment type="pathway">
    <text evidence="2">tRNA modification; tRNA-queuosine biosynthesis.</text>
</comment>
<evidence type="ECO:0000256" key="3">
    <source>
        <dbReference type="ARBA" id="ARBA00008207"/>
    </source>
</evidence>
<evidence type="ECO:0000256" key="15">
    <source>
        <dbReference type="ARBA" id="ARBA00031446"/>
    </source>
</evidence>
<dbReference type="Proteomes" id="UP000034140">
    <property type="component" value="Unassembled WGS sequence"/>
</dbReference>
<gene>
    <name evidence="17" type="ORF">UR96_C0005G0006</name>
</gene>
<keyword evidence="13" id="KW-1015">Disulfide bond</keyword>